<feature type="domain" description="Fork-head" evidence="7">
    <location>
        <begin position="321"/>
        <end position="416"/>
    </location>
</feature>
<feature type="region of interest" description="Disordered" evidence="6">
    <location>
        <begin position="549"/>
        <end position="586"/>
    </location>
</feature>
<dbReference type="PROSITE" id="PS00658">
    <property type="entry name" value="FORK_HEAD_2"/>
    <property type="match status" value="1"/>
</dbReference>
<proteinExistence type="predicted"/>
<dbReference type="InterPro" id="IPR036388">
    <property type="entry name" value="WH-like_DNA-bd_sf"/>
</dbReference>
<feature type="DNA-binding region" description="Fork-head" evidence="5">
    <location>
        <begin position="321"/>
        <end position="416"/>
    </location>
</feature>
<evidence type="ECO:0000256" key="4">
    <source>
        <dbReference type="ARBA" id="ARBA00023242"/>
    </source>
</evidence>
<dbReference type="PROSITE" id="PS50039">
    <property type="entry name" value="FORK_HEAD_3"/>
    <property type="match status" value="1"/>
</dbReference>
<feature type="region of interest" description="Disordered" evidence="6">
    <location>
        <begin position="414"/>
        <end position="436"/>
    </location>
</feature>
<evidence type="ECO:0000256" key="6">
    <source>
        <dbReference type="SAM" id="MobiDB-lite"/>
    </source>
</evidence>
<dbReference type="GO" id="GO:0001710">
    <property type="term" value="P:mesodermal cell fate commitment"/>
    <property type="evidence" value="ECO:0007669"/>
    <property type="project" value="UniProtKB-ARBA"/>
</dbReference>
<feature type="compositionally biased region" description="Low complexity" evidence="6">
    <location>
        <begin position="287"/>
        <end position="304"/>
    </location>
</feature>
<comment type="subcellular location">
    <subcellularLocation>
        <location evidence="1 5">Nucleus</location>
    </subcellularLocation>
</comment>
<keyword evidence="9" id="KW-1185">Reference proteome</keyword>
<dbReference type="FunFam" id="1.10.10.10:FF:000071">
    <property type="entry name" value="Forkhead box F1"/>
    <property type="match status" value="1"/>
</dbReference>
<dbReference type="GO" id="GO:0000978">
    <property type="term" value="F:RNA polymerase II cis-regulatory region sequence-specific DNA binding"/>
    <property type="evidence" value="ECO:0007669"/>
    <property type="project" value="TreeGrafter"/>
</dbReference>
<dbReference type="PRINTS" id="PR00053">
    <property type="entry name" value="FORKHEAD"/>
</dbReference>
<dbReference type="AlphaFoldDB" id="A0A9N9RWS6"/>
<dbReference type="OrthoDB" id="5954824at2759"/>
<evidence type="ECO:0000256" key="2">
    <source>
        <dbReference type="ARBA" id="ARBA00022473"/>
    </source>
</evidence>
<dbReference type="GO" id="GO:0000981">
    <property type="term" value="F:DNA-binding transcription factor activity, RNA polymerase II-specific"/>
    <property type="evidence" value="ECO:0007669"/>
    <property type="project" value="TreeGrafter"/>
</dbReference>
<dbReference type="Proteomes" id="UP001153620">
    <property type="component" value="Chromosome 2"/>
</dbReference>
<organism evidence="8 9">
    <name type="scientific">Chironomus riparius</name>
    <dbReference type="NCBI Taxonomy" id="315576"/>
    <lineage>
        <taxon>Eukaryota</taxon>
        <taxon>Metazoa</taxon>
        <taxon>Ecdysozoa</taxon>
        <taxon>Arthropoda</taxon>
        <taxon>Hexapoda</taxon>
        <taxon>Insecta</taxon>
        <taxon>Pterygota</taxon>
        <taxon>Neoptera</taxon>
        <taxon>Endopterygota</taxon>
        <taxon>Diptera</taxon>
        <taxon>Nematocera</taxon>
        <taxon>Chironomoidea</taxon>
        <taxon>Chironomidae</taxon>
        <taxon>Chironominae</taxon>
        <taxon>Chironomus</taxon>
    </lineage>
</organism>
<feature type="compositionally biased region" description="Low complexity" evidence="6">
    <location>
        <begin position="426"/>
        <end position="436"/>
    </location>
</feature>
<dbReference type="SMART" id="SM00339">
    <property type="entry name" value="FH"/>
    <property type="match status" value="1"/>
</dbReference>
<feature type="compositionally biased region" description="Polar residues" evidence="6">
    <location>
        <begin position="549"/>
        <end position="561"/>
    </location>
</feature>
<keyword evidence="2" id="KW-0217">Developmental protein</keyword>
<gene>
    <name evidence="8" type="ORF">CHIRRI_LOCUS7424</name>
</gene>
<dbReference type="Pfam" id="PF00250">
    <property type="entry name" value="Forkhead"/>
    <property type="match status" value="1"/>
</dbReference>
<dbReference type="SUPFAM" id="SSF46785">
    <property type="entry name" value="Winged helix' DNA-binding domain"/>
    <property type="match status" value="1"/>
</dbReference>
<evidence type="ECO:0000259" key="7">
    <source>
        <dbReference type="PROSITE" id="PS50039"/>
    </source>
</evidence>
<dbReference type="PANTHER" id="PTHR46262">
    <property type="entry name" value="FORKHEAD BOX PROTEIN BINIOU"/>
    <property type="match status" value="1"/>
</dbReference>
<name>A0A9N9RWS6_9DIPT</name>
<dbReference type="EMBL" id="OU895878">
    <property type="protein sequence ID" value="CAG9804541.1"/>
    <property type="molecule type" value="Genomic_DNA"/>
</dbReference>
<dbReference type="InterPro" id="IPR001766">
    <property type="entry name" value="Fork_head_dom"/>
</dbReference>
<dbReference type="GO" id="GO:0009887">
    <property type="term" value="P:animal organ morphogenesis"/>
    <property type="evidence" value="ECO:0007669"/>
    <property type="project" value="TreeGrafter"/>
</dbReference>
<reference evidence="8" key="1">
    <citation type="submission" date="2022-01" db="EMBL/GenBank/DDBJ databases">
        <authorList>
            <person name="King R."/>
        </authorList>
    </citation>
    <scope>NUCLEOTIDE SEQUENCE</scope>
</reference>
<evidence type="ECO:0000256" key="1">
    <source>
        <dbReference type="ARBA" id="ARBA00004123"/>
    </source>
</evidence>
<evidence type="ECO:0000313" key="8">
    <source>
        <dbReference type="EMBL" id="CAG9804541.1"/>
    </source>
</evidence>
<sequence>MDSRTQHSPSPAVYPHIYGSPTNLQMISSSSSIPTNMSDDGNRTIITTIGTDIVVEPKSEVEEKPAVYHITEISDDRVHYPPHPMIDDRHSPIYSHHLSAPYHFPPPPTHRISVDDKLSNPHYINRHHPYSVGILASSSAHTNPENIPTSVSYHYSMPPHLTHLEAPINSLKLSSPSHSNLSSSTSPSCPPMMNRYGLTSTPNIKYCTNGTMLDYVENDNMVMRDNHSNMSSPIPSISVPISSAVSCITTTSSLNCDMKIGTSGGSVVSYNNNNVGENESIICKNTSGASSSSSSSNVDHQLSSTTSEPTVKKTGGRKPEKPAMSYINMIVMAIKDSPQKRRTLSEIYKYLQSKYSFFNGEYNGWKNSVRHNLSLNECFKKLPKECGKPGKGHYWTIDASAEYMFEDEGSLRRRPRGFRRKQQMKSFSNSSSFYPPSSYDSAQLNVADIPNCYPSSYPSYSHEYSAGSVQSAPPSFSEAPWQYQSSEYVRNPSPPQSNVLEYANSYQTYQAYENGGLKMSQMTQQHPQQQNMISSASPTNTTVLMSNDCKSSIAHHTNSSPYPHVVTPPPSNSTSNYYSEHTKYSN</sequence>
<evidence type="ECO:0000313" key="9">
    <source>
        <dbReference type="Proteomes" id="UP001153620"/>
    </source>
</evidence>
<accession>A0A9N9RWS6</accession>
<evidence type="ECO:0000256" key="3">
    <source>
        <dbReference type="ARBA" id="ARBA00023125"/>
    </source>
</evidence>
<keyword evidence="3 5" id="KW-0238">DNA-binding</keyword>
<evidence type="ECO:0000256" key="5">
    <source>
        <dbReference type="PROSITE-ProRule" id="PRU00089"/>
    </source>
</evidence>
<keyword evidence="4 5" id="KW-0539">Nucleus</keyword>
<dbReference type="Gene3D" id="1.10.10.10">
    <property type="entry name" value="Winged helix-like DNA-binding domain superfamily/Winged helix DNA-binding domain"/>
    <property type="match status" value="1"/>
</dbReference>
<dbReference type="InterPro" id="IPR036390">
    <property type="entry name" value="WH_DNA-bd_sf"/>
</dbReference>
<dbReference type="InterPro" id="IPR030456">
    <property type="entry name" value="TF_fork_head_CS_2"/>
</dbReference>
<reference evidence="8" key="2">
    <citation type="submission" date="2022-10" db="EMBL/GenBank/DDBJ databases">
        <authorList>
            <consortium name="ENA_rothamsted_submissions"/>
            <consortium name="culmorum"/>
            <person name="King R."/>
        </authorList>
    </citation>
    <scope>NUCLEOTIDE SEQUENCE</scope>
</reference>
<feature type="compositionally biased region" description="Basic residues" evidence="6">
    <location>
        <begin position="414"/>
        <end position="423"/>
    </location>
</feature>
<feature type="region of interest" description="Disordered" evidence="6">
    <location>
        <begin position="285"/>
        <end position="321"/>
    </location>
</feature>
<dbReference type="GO" id="GO:0005634">
    <property type="term" value="C:nucleus"/>
    <property type="evidence" value="ECO:0007669"/>
    <property type="project" value="UniProtKB-SubCell"/>
</dbReference>
<dbReference type="PANTHER" id="PTHR46262:SF2">
    <property type="entry name" value="FORKHEAD BOX PROTEIN BINIOU"/>
    <property type="match status" value="1"/>
</dbReference>
<protein>
    <recommendedName>
        <fullName evidence="7">Fork-head domain-containing protein</fullName>
    </recommendedName>
</protein>
<dbReference type="InterPro" id="IPR051770">
    <property type="entry name" value="Forkhead_box_regulator"/>
</dbReference>